<keyword evidence="3" id="KW-1185">Reference proteome</keyword>
<sequence length="82" mass="8911">MSKYRNPWLLVLLIITGVVLGSLIGDALGDLLPFLSYGPGPLGINNFQLDLSVIYLNFSLLIKINVASLIGLLLAVVIFNRL</sequence>
<dbReference type="Pfam" id="PF14209">
    <property type="entry name" value="DUF4321"/>
    <property type="match status" value="1"/>
</dbReference>
<dbReference type="InterPro" id="IPR025470">
    <property type="entry name" value="DUF4321"/>
</dbReference>
<dbReference type="RefSeq" id="WP_151865173.1">
    <property type="nucleotide sequence ID" value="NZ_WBZB01000013.1"/>
</dbReference>
<reference evidence="2 3" key="1">
    <citation type="submission" date="2019-10" db="EMBL/GenBank/DDBJ databases">
        <title>Alkaliphilus serpentinus sp. nov. and Alkaliphilus pronyensis sp. nov., two novel anaerobic alkaliphilic species isolated from the serpentinized-hosted hydrothermal field of the Prony Bay (New Caledonia).</title>
        <authorList>
            <person name="Postec A."/>
        </authorList>
    </citation>
    <scope>NUCLEOTIDE SEQUENCE [LARGE SCALE GENOMIC DNA]</scope>
    <source>
        <strain evidence="2 3">LacT</strain>
    </source>
</reference>
<dbReference type="AlphaFoldDB" id="A0A833MA40"/>
<keyword evidence="1" id="KW-0472">Membrane</keyword>
<gene>
    <name evidence="2" type="ORF">F8153_04505</name>
</gene>
<keyword evidence="1" id="KW-0812">Transmembrane</keyword>
<evidence type="ECO:0000313" key="3">
    <source>
        <dbReference type="Proteomes" id="UP000465601"/>
    </source>
</evidence>
<dbReference type="EMBL" id="WBZB01000013">
    <property type="protein sequence ID" value="KAB3531445.1"/>
    <property type="molecule type" value="Genomic_DNA"/>
</dbReference>
<dbReference type="OrthoDB" id="1956360at2"/>
<proteinExistence type="predicted"/>
<feature type="transmembrane region" description="Helical" evidence="1">
    <location>
        <begin position="53"/>
        <end position="79"/>
    </location>
</feature>
<organism evidence="2 3">
    <name type="scientific">Alkaliphilus serpentinus</name>
    <dbReference type="NCBI Taxonomy" id="1482731"/>
    <lineage>
        <taxon>Bacteria</taxon>
        <taxon>Bacillati</taxon>
        <taxon>Bacillota</taxon>
        <taxon>Clostridia</taxon>
        <taxon>Peptostreptococcales</taxon>
        <taxon>Natronincolaceae</taxon>
        <taxon>Alkaliphilus</taxon>
    </lineage>
</organism>
<accession>A0A833MA40</accession>
<comment type="caution">
    <text evidence="2">The sequence shown here is derived from an EMBL/GenBank/DDBJ whole genome shotgun (WGS) entry which is preliminary data.</text>
</comment>
<evidence type="ECO:0000313" key="2">
    <source>
        <dbReference type="EMBL" id="KAB3531445.1"/>
    </source>
</evidence>
<protein>
    <submittedName>
        <fullName evidence="2">DUF4321 domain-containing protein</fullName>
    </submittedName>
</protein>
<name>A0A833MA40_9FIRM</name>
<evidence type="ECO:0000256" key="1">
    <source>
        <dbReference type="SAM" id="Phobius"/>
    </source>
</evidence>
<dbReference type="Proteomes" id="UP000465601">
    <property type="component" value="Unassembled WGS sequence"/>
</dbReference>
<keyword evidence="1" id="KW-1133">Transmembrane helix</keyword>